<dbReference type="EMBL" id="JAVREZ010000015">
    <property type="protein sequence ID" value="MDT0485284.1"/>
    <property type="molecule type" value="Genomic_DNA"/>
</dbReference>
<gene>
    <name evidence="1" type="ORF">RNB18_34770</name>
</gene>
<reference evidence="2" key="1">
    <citation type="submission" date="2023-07" db="EMBL/GenBank/DDBJ databases">
        <title>30 novel species of actinomycetes from the DSMZ collection.</title>
        <authorList>
            <person name="Nouioui I."/>
        </authorList>
    </citation>
    <scope>NUCLEOTIDE SEQUENCE [LARGE SCALE GENOMIC DNA]</scope>
    <source>
        <strain evidence="2">DSM 41640</strain>
    </source>
</reference>
<dbReference type="InterPro" id="IPR007995">
    <property type="entry name" value="DUF742"/>
</dbReference>
<protein>
    <submittedName>
        <fullName evidence="1">DUF742 domain-containing protein</fullName>
    </submittedName>
</protein>
<proteinExistence type="predicted"/>
<dbReference type="Proteomes" id="UP001183824">
    <property type="component" value="Unassembled WGS sequence"/>
</dbReference>
<dbReference type="RefSeq" id="WP_266554832.1">
    <property type="nucleotide sequence ID" value="NZ_JAVREZ010000015.1"/>
</dbReference>
<dbReference type="Pfam" id="PF05331">
    <property type="entry name" value="DUF742"/>
    <property type="match status" value="1"/>
</dbReference>
<evidence type="ECO:0000313" key="2">
    <source>
        <dbReference type="Proteomes" id="UP001183824"/>
    </source>
</evidence>
<dbReference type="InterPro" id="IPR036390">
    <property type="entry name" value="WH_DNA-bd_sf"/>
</dbReference>
<keyword evidence="2" id="KW-1185">Reference proteome</keyword>
<dbReference type="PANTHER" id="PTHR36221:SF1">
    <property type="entry name" value="DUF742 DOMAIN-CONTAINING PROTEIN"/>
    <property type="match status" value="1"/>
</dbReference>
<sequence>MVTGGRSSPSRNTFDHILLISLSPSAAHLSRGDLNHEQNAMLDLLARSAQSVAELGALLRLPVSVVRILLADLMESGHITTGRRILDAPDDVPDRTLLEAVLAGLHRL</sequence>
<evidence type="ECO:0000313" key="1">
    <source>
        <dbReference type="EMBL" id="MDT0485284.1"/>
    </source>
</evidence>
<comment type="caution">
    <text evidence="1">The sequence shown here is derived from an EMBL/GenBank/DDBJ whole genome shotgun (WGS) entry which is preliminary data.</text>
</comment>
<accession>A0ABU2VI65</accession>
<dbReference type="SUPFAM" id="SSF46785">
    <property type="entry name" value="Winged helix' DNA-binding domain"/>
    <property type="match status" value="1"/>
</dbReference>
<dbReference type="PANTHER" id="PTHR36221">
    <property type="entry name" value="DUF742 DOMAIN-CONTAINING PROTEIN"/>
    <property type="match status" value="1"/>
</dbReference>
<organism evidence="1 2">
    <name type="scientific">Streptomyces doebereineriae</name>
    <dbReference type="NCBI Taxonomy" id="3075528"/>
    <lineage>
        <taxon>Bacteria</taxon>
        <taxon>Bacillati</taxon>
        <taxon>Actinomycetota</taxon>
        <taxon>Actinomycetes</taxon>
        <taxon>Kitasatosporales</taxon>
        <taxon>Streptomycetaceae</taxon>
        <taxon>Streptomyces</taxon>
    </lineage>
</organism>
<name>A0ABU2VI65_9ACTN</name>